<evidence type="ECO:0000256" key="3">
    <source>
        <dbReference type="ARBA" id="ARBA00022771"/>
    </source>
</evidence>
<dbReference type="GO" id="GO:0046983">
    <property type="term" value="F:protein dimerization activity"/>
    <property type="evidence" value="ECO:0007669"/>
    <property type="project" value="InterPro"/>
</dbReference>
<evidence type="ECO:0000313" key="9">
    <source>
        <dbReference type="Proteomes" id="UP000198287"/>
    </source>
</evidence>
<dbReference type="AlphaFoldDB" id="A0A226D2H9"/>
<dbReference type="GO" id="GO:0008270">
    <property type="term" value="F:zinc ion binding"/>
    <property type="evidence" value="ECO:0007669"/>
    <property type="project" value="UniProtKB-KW"/>
</dbReference>
<dbReference type="OrthoDB" id="1607513at2759"/>
<organism evidence="8 9">
    <name type="scientific">Folsomia candida</name>
    <name type="common">Springtail</name>
    <dbReference type="NCBI Taxonomy" id="158441"/>
    <lineage>
        <taxon>Eukaryota</taxon>
        <taxon>Metazoa</taxon>
        <taxon>Ecdysozoa</taxon>
        <taxon>Arthropoda</taxon>
        <taxon>Hexapoda</taxon>
        <taxon>Collembola</taxon>
        <taxon>Entomobryomorpha</taxon>
        <taxon>Isotomoidea</taxon>
        <taxon>Isotomidae</taxon>
        <taxon>Proisotominae</taxon>
        <taxon>Folsomia</taxon>
    </lineage>
</organism>
<dbReference type="Pfam" id="PF05699">
    <property type="entry name" value="Dimer_Tnp_hAT"/>
    <property type="match status" value="1"/>
</dbReference>
<evidence type="ECO:0000259" key="7">
    <source>
        <dbReference type="Pfam" id="PF05699"/>
    </source>
</evidence>
<evidence type="ECO:0000256" key="5">
    <source>
        <dbReference type="ARBA" id="ARBA00023242"/>
    </source>
</evidence>
<dbReference type="GO" id="GO:0005634">
    <property type="term" value="C:nucleus"/>
    <property type="evidence" value="ECO:0007669"/>
    <property type="project" value="UniProtKB-SubCell"/>
</dbReference>
<protein>
    <submittedName>
        <fullName evidence="8">Putative AC transposase</fullName>
    </submittedName>
</protein>
<reference evidence="8 9" key="1">
    <citation type="submission" date="2015-12" db="EMBL/GenBank/DDBJ databases">
        <title>The genome of Folsomia candida.</title>
        <authorList>
            <person name="Faddeeva A."/>
            <person name="Derks M.F."/>
            <person name="Anvar Y."/>
            <person name="Smit S."/>
            <person name="Van Straalen N."/>
            <person name="Roelofs D."/>
        </authorList>
    </citation>
    <scope>NUCLEOTIDE SEQUENCE [LARGE SCALE GENOMIC DNA]</scope>
    <source>
        <strain evidence="8 9">VU population</strain>
        <tissue evidence="8">Whole body</tissue>
    </source>
</reference>
<evidence type="ECO:0000256" key="1">
    <source>
        <dbReference type="ARBA" id="ARBA00004123"/>
    </source>
</evidence>
<keyword evidence="3" id="KW-0863">Zinc-finger</keyword>
<dbReference type="InterPro" id="IPR008906">
    <property type="entry name" value="HATC_C_dom"/>
</dbReference>
<comment type="subcellular location">
    <subcellularLocation>
        <location evidence="1">Nucleus</location>
    </subcellularLocation>
</comment>
<evidence type="ECO:0000256" key="6">
    <source>
        <dbReference type="SAM" id="MobiDB-lite"/>
    </source>
</evidence>
<dbReference type="InterPro" id="IPR012337">
    <property type="entry name" value="RNaseH-like_sf"/>
</dbReference>
<gene>
    <name evidence="8" type="ORF">Fcan01_25953</name>
</gene>
<keyword evidence="2" id="KW-0479">Metal-binding</keyword>
<dbReference type="Proteomes" id="UP000198287">
    <property type="component" value="Unassembled WGS sequence"/>
</dbReference>
<evidence type="ECO:0000313" key="8">
    <source>
        <dbReference type="EMBL" id="OXA39419.1"/>
    </source>
</evidence>
<feature type="region of interest" description="Disordered" evidence="6">
    <location>
        <begin position="1"/>
        <end position="25"/>
    </location>
</feature>
<comment type="caution">
    <text evidence="8">The sequence shown here is derived from an EMBL/GenBank/DDBJ whole genome shotgun (WGS) entry which is preliminary data.</text>
</comment>
<keyword evidence="9" id="KW-1185">Reference proteome</keyword>
<accession>A0A226D2H9</accession>
<dbReference type="PANTHER" id="PTHR46481">
    <property type="entry name" value="ZINC FINGER BED DOMAIN-CONTAINING PROTEIN 4"/>
    <property type="match status" value="1"/>
</dbReference>
<proteinExistence type="predicted"/>
<dbReference type="InterPro" id="IPR052035">
    <property type="entry name" value="ZnF_BED_domain_contain"/>
</dbReference>
<dbReference type="STRING" id="158441.A0A226D2H9"/>
<dbReference type="OMA" id="RCIEHED"/>
<dbReference type="EMBL" id="LNIX01000039">
    <property type="protein sequence ID" value="OXA39419.1"/>
    <property type="molecule type" value="Genomic_DNA"/>
</dbReference>
<feature type="domain" description="HAT C-terminal dimerisation" evidence="7">
    <location>
        <begin position="526"/>
        <end position="590"/>
    </location>
</feature>
<dbReference type="PANTHER" id="PTHR46481:SF10">
    <property type="entry name" value="ZINC FINGER BED DOMAIN-CONTAINING PROTEIN 39"/>
    <property type="match status" value="1"/>
</dbReference>
<keyword evidence="4" id="KW-0862">Zinc</keyword>
<keyword evidence="5" id="KW-0539">Nucleus</keyword>
<evidence type="ECO:0000256" key="2">
    <source>
        <dbReference type="ARBA" id="ARBA00022723"/>
    </source>
</evidence>
<feature type="compositionally biased region" description="Polar residues" evidence="6">
    <location>
        <begin position="1"/>
        <end position="19"/>
    </location>
</feature>
<evidence type="ECO:0000256" key="4">
    <source>
        <dbReference type="ARBA" id="ARBA00022833"/>
    </source>
</evidence>
<dbReference type="SUPFAM" id="SSF53098">
    <property type="entry name" value="Ribonuclease H-like"/>
    <property type="match status" value="1"/>
</dbReference>
<sequence length="615" mass="70545">MENDGTSPSFVESNPTSDCVDNRESEVRNRKLRSEMFTHFCLTPSGPQYSCKYCSGHLKYEEAHGIESPVRNTRIKEPRFNKRPLNSSAPNQPVTQERLVNALTEFVLETDQAFIIVEEPSFRRLLGLLNPDIQIPGRTTMRSEISIRYQTEKEQLTAKLQEIPGKLSFILDCRTSSNQYAFQGVIVQGITREWELLSLPLDLTILNGSHTGENLATQLIKVLEDFNLIDRVHSITSDNASNMTTFFSHFKRLMLKKNVDFNIDDFRVRCLAHILNLVCQVALDSLRDMSEVEPNIYDLDPKSDGEMVPVLTKLHLSRGNNSEVRIFGLAEKELLLDIRTRWNSTLLMMERALEYQKPLECTLRMESNLIGWILTPEQWKMPFKDMTELMSKQDFPTISFYSLVYSKIFSQYGVDAKRKLKAIDPKTGRTFPTWLRNAAKEANDKLERYYPSSKGLMYIAGTVLDPRCKTEWFSSVRFNSKDIENDITKYWQSFYAHAKISMITRLLDTSRNQRATVSPNALDNGALGWWKNHESDYPTLSKMARDFLTAAGAGVPVERLFSSGSTLLTPKRQKMSPSTIQECICTRGWIKANYQERFKQDLCVAVADKMKGDNI</sequence>
<name>A0A226D2H9_FOLCA</name>